<dbReference type="GO" id="GO:0005886">
    <property type="term" value="C:plasma membrane"/>
    <property type="evidence" value="ECO:0007669"/>
    <property type="project" value="TreeGrafter"/>
</dbReference>
<feature type="transmembrane region" description="Helical" evidence="6">
    <location>
        <begin position="72"/>
        <end position="93"/>
    </location>
</feature>
<organism evidence="8 9">
    <name type="scientific">Propionispora vibrioides</name>
    <dbReference type="NCBI Taxonomy" id="112903"/>
    <lineage>
        <taxon>Bacteria</taxon>
        <taxon>Bacillati</taxon>
        <taxon>Bacillota</taxon>
        <taxon>Negativicutes</taxon>
        <taxon>Selenomonadales</taxon>
        <taxon>Sporomusaceae</taxon>
        <taxon>Propionispora</taxon>
    </lineage>
</organism>
<evidence type="ECO:0000256" key="4">
    <source>
        <dbReference type="ARBA" id="ARBA00022989"/>
    </source>
</evidence>
<evidence type="ECO:0000313" key="8">
    <source>
        <dbReference type="EMBL" id="SEP46689.1"/>
    </source>
</evidence>
<name>A0A1H8Y3L6_9FIRM</name>
<dbReference type="PANTHER" id="PTHR38459">
    <property type="entry name" value="PROPHAGE BACTOPRENOL-LINKED GLUCOSE TRANSLOCASE HOMOLOG"/>
    <property type="match status" value="1"/>
</dbReference>
<keyword evidence="3 6" id="KW-0812">Transmembrane</keyword>
<evidence type="ECO:0000256" key="1">
    <source>
        <dbReference type="ARBA" id="ARBA00004141"/>
    </source>
</evidence>
<feature type="transmembrane region" description="Helical" evidence="6">
    <location>
        <begin position="40"/>
        <end position="60"/>
    </location>
</feature>
<dbReference type="InterPro" id="IPR007267">
    <property type="entry name" value="GtrA_DPMS_TM"/>
</dbReference>
<feature type="transmembrane region" description="Helical" evidence="6">
    <location>
        <begin position="99"/>
        <end position="118"/>
    </location>
</feature>
<keyword evidence="9" id="KW-1185">Reference proteome</keyword>
<gene>
    <name evidence="8" type="ORF">SAMN04490178_14016</name>
</gene>
<evidence type="ECO:0000313" key="9">
    <source>
        <dbReference type="Proteomes" id="UP000198847"/>
    </source>
</evidence>
<dbReference type="Pfam" id="PF04138">
    <property type="entry name" value="GtrA_DPMS_TM"/>
    <property type="match status" value="1"/>
</dbReference>
<comment type="subcellular location">
    <subcellularLocation>
        <location evidence="1">Membrane</location>
        <topology evidence="1">Multi-pass membrane protein</topology>
    </subcellularLocation>
</comment>
<evidence type="ECO:0000256" key="6">
    <source>
        <dbReference type="SAM" id="Phobius"/>
    </source>
</evidence>
<proteinExistence type="inferred from homology"/>
<keyword evidence="4 6" id="KW-1133">Transmembrane helix</keyword>
<dbReference type="EMBL" id="FODY01000040">
    <property type="protein sequence ID" value="SEP46689.1"/>
    <property type="molecule type" value="Genomic_DNA"/>
</dbReference>
<dbReference type="STRING" id="112903.SAMN04490178_14016"/>
<reference evidence="8 9" key="1">
    <citation type="submission" date="2016-10" db="EMBL/GenBank/DDBJ databases">
        <authorList>
            <person name="de Groot N.N."/>
        </authorList>
    </citation>
    <scope>NUCLEOTIDE SEQUENCE [LARGE SCALE GENOMIC DNA]</scope>
    <source>
        <strain evidence="8 9">DSM 13305</strain>
    </source>
</reference>
<sequence>MAGRQLTQLLRFCIVGFANMTVDFAVFFVLTYYGMRYLPAQVLSYSAGVVNSFILNRTWTFRLTSRPQMAEIVKFCCLNGASLGVSTGILFIAQDMFQLNLWLGKLAATAGGVAVNFIGSRCWVFRRAAGE</sequence>
<accession>A0A1H8Y3L6</accession>
<comment type="similarity">
    <text evidence="2">Belongs to the GtrA family.</text>
</comment>
<dbReference type="GO" id="GO:0000271">
    <property type="term" value="P:polysaccharide biosynthetic process"/>
    <property type="evidence" value="ECO:0007669"/>
    <property type="project" value="InterPro"/>
</dbReference>
<protein>
    <submittedName>
        <fullName evidence="8">Putative flippase GtrA (Transmembrane translocase of bactoprenol-linked glucose)</fullName>
    </submittedName>
</protein>
<dbReference type="PANTHER" id="PTHR38459:SF1">
    <property type="entry name" value="PROPHAGE BACTOPRENOL-LINKED GLUCOSE TRANSLOCASE HOMOLOG"/>
    <property type="match status" value="1"/>
</dbReference>
<dbReference type="AlphaFoldDB" id="A0A1H8Y3L6"/>
<dbReference type="InterPro" id="IPR051401">
    <property type="entry name" value="GtrA_CellWall_Glycosyl"/>
</dbReference>
<evidence type="ECO:0000256" key="5">
    <source>
        <dbReference type="ARBA" id="ARBA00023136"/>
    </source>
</evidence>
<evidence type="ECO:0000256" key="3">
    <source>
        <dbReference type="ARBA" id="ARBA00022692"/>
    </source>
</evidence>
<dbReference type="Proteomes" id="UP000198847">
    <property type="component" value="Unassembled WGS sequence"/>
</dbReference>
<evidence type="ECO:0000256" key="2">
    <source>
        <dbReference type="ARBA" id="ARBA00009399"/>
    </source>
</evidence>
<feature type="transmembrane region" description="Helical" evidence="6">
    <location>
        <begin position="12"/>
        <end position="34"/>
    </location>
</feature>
<keyword evidence="5 6" id="KW-0472">Membrane</keyword>
<evidence type="ECO:0000259" key="7">
    <source>
        <dbReference type="Pfam" id="PF04138"/>
    </source>
</evidence>
<dbReference type="RefSeq" id="WP_218140740.1">
    <property type="nucleotide sequence ID" value="NZ_FODY01000040.1"/>
</dbReference>
<feature type="domain" description="GtrA/DPMS transmembrane" evidence="7">
    <location>
        <begin position="11"/>
        <end position="125"/>
    </location>
</feature>